<gene>
    <name evidence="1" type="ORF">A5886_001825</name>
</gene>
<dbReference type="STRING" id="1834191.A5886_001825"/>
<evidence type="ECO:0000313" key="2">
    <source>
        <dbReference type="Proteomes" id="UP000195043"/>
    </source>
</evidence>
<proteinExistence type="predicted"/>
<accession>A0A242A6S9</accession>
<keyword evidence="2" id="KW-1185">Reference proteome</keyword>
<dbReference type="EMBL" id="NGKU01000001">
    <property type="protein sequence ID" value="OTN76746.1"/>
    <property type="molecule type" value="Genomic_DNA"/>
</dbReference>
<dbReference type="RefSeq" id="WP_086274726.1">
    <property type="nucleotide sequence ID" value="NZ_NGKU01000001.1"/>
</dbReference>
<comment type="caution">
    <text evidence="1">The sequence shown here is derived from an EMBL/GenBank/DDBJ whole genome shotgun (WGS) entry which is preliminary data.</text>
</comment>
<dbReference type="AlphaFoldDB" id="A0A242A6S9"/>
<protein>
    <submittedName>
        <fullName evidence="1">Uncharacterized protein</fullName>
    </submittedName>
</protein>
<evidence type="ECO:0000313" key="1">
    <source>
        <dbReference type="EMBL" id="OTN76746.1"/>
    </source>
</evidence>
<reference evidence="1 2" key="1">
    <citation type="submission" date="2017-05" db="EMBL/GenBank/DDBJ databases">
        <title>The Genome Sequence of Enterococcus sp. 8G7_MSG3316.</title>
        <authorList>
            <consortium name="The Broad Institute Genomics Platform"/>
            <consortium name="The Broad Institute Genomic Center for Infectious Diseases"/>
            <person name="Earl A."/>
            <person name="Manson A."/>
            <person name="Schwartman J."/>
            <person name="Gilmore M."/>
            <person name="Abouelleil A."/>
            <person name="Cao P."/>
            <person name="Chapman S."/>
            <person name="Cusick C."/>
            <person name="Shea T."/>
            <person name="Young S."/>
            <person name="Neafsey D."/>
            <person name="Nusbaum C."/>
            <person name="Birren B."/>
        </authorList>
    </citation>
    <scope>NUCLEOTIDE SEQUENCE [LARGE SCALE GENOMIC DNA]</scope>
    <source>
        <strain evidence="1 2">8G7_MSG3316</strain>
    </source>
</reference>
<name>A0A242A6S9_9ENTE</name>
<organism evidence="1 2">
    <name type="scientific">Candidatus Enterococcus testudinis</name>
    <dbReference type="NCBI Taxonomy" id="1834191"/>
    <lineage>
        <taxon>Bacteria</taxon>
        <taxon>Bacillati</taxon>
        <taxon>Bacillota</taxon>
        <taxon>Bacilli</taxon>
        <taxon>Lactobacillales</taxon>
        <taxon>Enterococcaceae</taxon>
        <taxon>Enterococcus</taxon>
    </lineage>
</organism>
<sequence length="66" mass="7689">MKFKAKPEKPVQSLNELEVPIDSEGYVHGWYVDGFIVGSPVEYTDEYIALEYWCPIYEDTLKQVDD</sequence>
<dbReference type="Proteomes" id="UP000195043">
    <property type="component" value="Unassembled WGS sequence"/>
</dbReference>